<dbReference type="Proteomes" id="UP000193642">
    <property type="component" value="Unassembled WGS sequence"/>
</dbReference>
<feature type="domain" description="Ribosome maturation protein SDO1/SBDS N-terminal" evidence="2">
    <location>
        <begin position="16"/>
        <end position="99"/>
    </location>
</feature>
<evidence type="ECO:0000256" key="1">
    <source>
        <dbReference type="SAM" id="MobiDB-lite"/>
    </source>
</evidence>
<evidence type="ECO:0000313" key="4">
    <source>
        <dbReference type="Proteomes" id="UP000193642"/>
    </source>
</evidence>
<protein>
    <recommendedName>
        <fullName evidence="2">Ribosome maturation protein SDO1/SBDS N-terminal domain-containing protein</fullName>
    </recommendedName>
</protein>
<evidence type="ECO:0000313" key="3">
    <source>
        <dbReference type="EMBL" id="ORY48469.1"/>
    </source>
</evidence>
<gene>
    <name evidence="3" type="ORF">BCR33DRAFT_36061</name>
</gene>
<dbReference type="InterPro" id="IPR019783">
    <property type="entry name" value="SDO1/SBDS_N"/>
</dbReference>
<dbReference type="EMBL" id="MCGO01000011">
    <property type="protein sequence ID" value="ORY48469.1"/>
    <property type="molecule type" value="Genomic_DNA"/>
</dbReference>
<accession>A0A1Y2CN60</accession>
<dbReference type="OrthoDB" id="2567806at2759"/>
<dbReference type="Pfam" id="PF01172">
    <property type="entry name" value="SBDS_N"/>
    <property type="match status" value="1"/>
</dbReference>
<sequence>MPNQTVKVVYQHEHASATEHAESAFWAYANKDMLHKWRDDKTVPLVDVLEYTAFDVYQSDSKGISGVQHVASKAELKIAFGFEDNTQVLQEILGKGKEHAIKLKDKDTKARAGNVSGYHQSSR</sequence>
<dbReference type="AlphaFoldDB" id="A0A1Y2CN60"/>
<dbReference type="STRING" id="329046.A0A1Y2CN60"/>
<evidence type="ECO:0000259" key="2">
    <source>
        <dbReference type="Pfam" id="PF01172"/>
    </source>
</evidence>
<feature type="region of interest" description="Disordered" evidence="1">
    <location>
        <begin position="104"/>
        <end position="123"/>
    </location>
</feature>
<dbReference type="SUPFAM" id="SSF89895">
    <property type="entry name" value="FYSH domain"/>
    <property type="match status" value="1"/>
</dbReference>
<organism evidence="3 4">
    <name type="scientific">Rhizoclosmatium globosum</name>
    <dbReference type="NCBI Taxonomy" id="329046"/>
    <lineage>
        <taxon>Eukaryota</taxon>
        <taxon>Fungi</taxon>
        <taxon>Fungi incertae sedis</taxon>
        <taxon>Chytridiomycota</taxon>
        <taxon>Chytridiomycota incertae sedis</taxon>
        <taxon>Chytridiomycetes</taxon>
        <taxon>Chytridiales</taxon>
        <taxon>Chytriomycetaceae</taxon>
        <taxon>Rhizoclosmatium</taxon>
    </lineage>
</organism>
<comment type="caution">
    <text evidence="3">The sequence shown here is derived from an EMBL/GenBank/DDBJ whole genome shotgun (WGS) entry which is preliminary data.</text>
</comment>
<dbReference type="Gene3D" id="3.30.1250.10">
    <property type="entry name" value="Ribosome maturation protein SBDS, N-terminal domain"/>
    <property type="match status" value="1"/>
</dbReference>
<dbReference type="InterPro" id="IPR036786">
    <property type="entry name" value="Ribosome_mat_SBDS_N_sf"/>
</dbReference>
<name>A0A1Y2CN60_9FUNG</name>
<reference evidence="3 4" key="1">
    <citation type="submission" date="2016-07" db="EMBL/GenBank/DDBJ databases">
        <title>Pervasive Adenine N6-methylation of Active Genes in Fungi.</title>
        <authorList>
            <consortium name="DOE Joint Genome Institute"/>
            <person name="Mondo S.J."/>
            <person name="Dannebaum R.O."/>
            <person name="Kuo R.C."/>
            <person name="Labutti K."/>
            <person name="Haridas S."/>
            <person name="Kuo A."/>
            <person name="Salamov A."/>
            <person name="Ahrendt S.R."/>
            <person name="Lipzen A."/>
            <person name="Sullivan W."/>
            <person name="Andreopoulos W.B."/>
            <person name="Clum A."/>
            <person name="Lindquist E."/>
            <person name="Daum C."/>
            <person name="Ramamoorthy G.K."/>
            <person name="Gryganskyi A."/>
            <person name="Culley D."/>
            <person name="Magnuson J.K."/>
            <person name="James T.Y."/>
            <person name="O'Malley M.A."/>
            <person name="Stajich J.E."/>
            <person name="Spatafora J.W."/>
            <person name="Visel A."/>
            <person name="Grigoriev I.V."/>
        </authorList>
    </citation>
    <scope>NUCLEOTIDE SEQUENCE [LARGE SCALE GENOMIC DNA]</scope>
    <source>
        <strain evidence="3 4">JEL800</strain>
    </source>
</reference>
<proteinExistence type="predicted"/>
<keyword evidence="4" id="KW-1185">Reference proteome</keyword>